<name>A0A6A0AP14_9ACTN</name>
<gene>
    <name evidence="2" type="ORF">SCWH03_02490</name>
</gene>
<dbReference type="InterPro" id="IPR043502">
    <property type="entry name" value="DNA/RNA_pol_sf"/>
</dbReference>
<sequence>MPGGAAPRCRTASGISANLLLPAAFDAWTAREYHPGCTLERDADDAVVHSSTPAEAERVLAALRSRMAGVGLELHPDKTGITYGRDGVRQGRQPSGPVSGA</sequence>
<feature type="region of interest" description="Disordered" evidence="1">
    <location>
        <begin position="74"/>
        <end position="101"/>
    </location>
</feature>
<dbReference type="SUPFAM" id="SSF56672">
    <property type="entry name" value="DNA/RNA polymerases"/>
    <property type="match status" value="1"/>
</dbReference>
<comment type="caution">
    <text evidence="2">The sequence shown here is derived from an EMBL/GenBank/DDBJ whole genome shotgun (WGS) entry which is preliminary data.</text>
</comment>
<reference evidence="2 3" key="1">
    <citation type="submission" date="2020-02" db="EMBL/GenBank/DDBJ databases">
        <title>Whole Genome Shotgun Sequence of Streptomyces sp. strain CWH03.</title>
        <authorList>
            <person name="Dohra H."/>
            <person name="Kodani S."/>
            <person name="Yamamura H."/>
        </authorList>
    </citation>
    <scope>NUCLEOTIDE SEQUENCE [LARGE SCALE GENOMIC DNA]</scope>
    <source>
        <strain evidence="2 3">CWH03</strain>
    </source>
</reference>
<dbReference type="Proteomes" id="UP000484988">
    <property type="component" value="Unassembled WGS sequence"/>
</dbReference>
<evidence type="ECO:0008006" key="4">
    <source>
        <dbReference type="Google" id="ProtNLM"/>
    </source>
</evidence>
<organism evidence="2 3">
    <name type="scientific">Streptomyces pacificus</name>
    <dbReference type="NCBI Taxonomy" id="2705029"/>
    <lineage>
        <taxon>Bacteria</taxon>
        <taxon>Bacillati</taxon>
        <taxon>Actinomycetota</taxon>
        <taxon>Actinomycetes</taxon>
        <taxon>Kitasatosporales</taxon>
        <taxon>Streptomycetaceae</taxon>
        <taxon>Streptomyces</taxon>
    </lineage>
</organism>
<dbReference type="AlphaFoldDB" id="A0A6A0AP14"/>
<dbReference type="EMBL" id="BLLG01000001">
    <property type="protein sequence ID" value="GFH34043.1"/>
    <property type="molecule type" value="Genomic_DNA"/>
</dbReference>
<protein>
    <recommendedName>
        <fullName evidence="4">Reverse transcriptase domain-containing protein</fullName>
    </recommendedName>
</protein>
<keyword evidence="3" id="KW-1185">Reference proteome</keyword>
<accession>A0A6A0AP14</accession>
<evidence type="ECO:0000313" key="2">
    <source>
        <dbReference type="EMBL" id="GFH34043.1"/>
    </source>
</evidence>
<proteinExistence type="predicted"/>
<evidence type="ECO:0000256" key="1">
    <source>
        <dbReference type="SAM" id="MobiDB-lite"/>
    </source>
</evidence>
<evidence type="ECO:0000313" key="3">
    <source>
        <dbReference type="Proteomes" id="UP000484988"/>
    </source>
</evidence>